<dbReference type="InterPro" id="IPR002100">
    <property type="entry name" value="TF_MADSbox"/>
</dbReference>
<evidence type="ECO:0000256" key="5">
    <source>
        <dbReference type="ARBA" id="ARBA00023242"/>
    </source>
</evidence>
<protein>
    <recommendedName>
        <fullName evidence="6">MADS-box domain-containing protein</fullName>
    </recommendedName>
</protein>
<evidence type="ECO:0000256" key="2">
    <source>
        <dbReference type="ARBA" id="ARBA00023015"/>
    </source>
</evidence>
<evidence type="ECO:0000256" key="3">
    <source>
        <dbReference type="ARBA" id="ARBA00023125"/>
    </source>
</evidence>
<keyword evidence="2" id="KW-0805">Transcription regulation</keyword>
<dbReference type="InterPro" id="IPR036879">
    <property type="entry name" value="TF_MADSbox_sf"/>
</dbReference>
<organism evidence="7">
    <name type="scientific">Glycine max</name>
    <name type="common">Soybean</name>
    <name type="synonym">Glycine hispida</name>
    <dbReference type="NCBI Taxonomy" id="3847"/>
    <lineage>
        <taxon>Eukaryota</taxon>
        <taxon>Viridiplantae</taxon>
        <taxon>Streptophyta</taxon>
        <taxon>Embryophyta</taxon>
        <taxon>Tracheophyta</taxon>
        <taxon>Spermatophyta</taxon>
        <taxon>Magnoliopsida</taxon>
        <taxon>eudicotyledons</taxon>
        <taxon>Gunneridae</taxon>
        <taxon>Pentapetalae</taxon>
        <taxon>rosids</taxon>
        <taxon>fabids</taxon>
        <taxon>Fabales</taxon>
        <taxon>Fabaceae</taxon>
        <taxon>Papilionoideae</taxon>
        <taxon>50 kb inversion clade</taxon>
        <taxon>NPAAA clade</taxon>
        <taxon>indigoferoid/millettioid clade</taxon>
        <taxon>Phaseoleae</taxon>
        <taxon>Glycine</taxon>
        <taxon>Glycine subgen. Soja</taxon>
    </lineage>
</organism>
<dbReference type="InParanoid" id="K7MWL1"/>
<evidence type="ECO:0000256" key="1">
    <source>
        <dbReference type="ARBA" id="ARBA00004123"/>
    </source>
</evidence>
<dbReference type="GO" id="GO:0046983">
    <property type="term" value="F:protein dimerization activity"/>
    <property type="evidence" value="ECO:0007669"/>
    <property type="project" value="InterPro"/>
</dbReference>
<keyword evidence="3" id="KW-0238">DNA-binding</keyword>
<dbReference type="GO" id="GO:0000978">
    <property type="term" value="F:RNA polymerase II cis-regulatory region sequence-specific DNA binding"/>
    <property type="evidence" value="ECO:0000318"/>
    <property type="project" value="GO_Central"/>
</dbReference>
<keyword evidence="9" id="KW-1185">Reference proteome</keyword>
<dbReference type="PaxDb" id="3847-GLYMA19G06484.1"/>
<dbReference type="HOGENOM" id="CLU_053053_13_2_1"/>
<reference evidence="7 8" key="1">
    <citation type="journal article" date="2010" name="Nature">
        <title>Genome sequence of the palaeopolyploid soybean.</title>
        <authorList>
            <person name="Schmutz J."/>
            <person name="Cannon S.B."/>
            <person name="Schlueter J."/>
            <person name="Ma J."/>
            <person name="Mitros T."/>
            <person name="Nelson W."/>
            <person name="Hyten D.L."/>
            <person name="Song Q."/>
            <person name="Thelen J.J."/>
            <person name="Cheng J."/>
            <person name="Xu D."/>
            <person name="Hellsten U."/>
            <person name="May G.D."/>
            <person name="Yu Y."/>
            <person name="Sakurai T."/>
            <person name="Umezawa T."/>
            <person name="Bhattacharyya M.K."/>
            <person name="Sandhu D."/>
            <person name="Valliyodan B."/>
            <person name="Lindquist E."/>
            <person name="Peto M."/>
            <person name="Grant D."/>
            <person name="Shu S."/>
            <person name="Goodstein D."/>
            <person name="Barry K."/>
            <person name="Futrell-Griggs M."/>
            <person name="Abernathy B."/>
            <person name="Du J."/>
            <person name="Tian Z."/>
            <person name="Zhu L."/>
            <person name="Gill N."/>
            <person name="Joshi T."/>
            <person name="Libault M."/>
            <person name="Sethuraman A."/>
            <person name="Zhang X.-C."/>
            <person name="Shinozaki K."/>
            <person name="Nguyen H.T."/>
            <person name="Wing R.A."/>
            <person name="Cregan P."/>
            <person name="Specht J."/>
            <person name="Grimwood J."/>
            <person name="Rokhsar D."/>
            <person name="Stacey G."/>
            <person name="Shoemaker R.C."/>
            <person name="Jackson S.A."/>
        </authorList>
    </citation>
    <scope>NUCLEOTIDE SEQUENCE</scope>
    <source>
        <strain evidence="8">cv. Williams 82</strain>
        <tissue evidence="7">Callus</tissue>
    </source>
</reference>
<keyword evidence="5" id="KW-0539">Nucleus</keyword>
<evidence type="ECO:0000313" key="7">
    <source>
        <dbReference type="EMBL" id="KRG93896.1"/>
    </source>
</evidence>
<dbReference type="SUPFAM" id="SSF55455">
    <property type="entry name" value="SRF-like"/>
    <property type="match status" value="1"/>
</dbReference>
<accession>K7MWL1</accession>
<dbReference type="GO" id="GO:0005634">
    <property type="term" value="C:nucleus"/>
    <property type="evidence" value="ECO:0007669"/>
    <property type="project" value="UniProtKB-SubCell"/>
</dbReference>
<reference evidence="8" key="2">
    <citation type="submission" date="2018-02" db="UniProtKB">
        <authorList>
            <consortium name="EnsemblPlants"/>
        </authorList>
    </citation>
    <scope>IDENTIFICATION</scope>
    <source>
        <strain evidence="8">Williams 82</strain>
    </source>
</reference>
<evidence type="ECO:0000256" key="4">
    <source>
        <dbReference type="ARBA" id="ARBA00023163"/>
    </source>
</evidence>
<dbReference type="Gramene" id="KRG93896">
    <property type="protein sequence ID" value="KRG93896"/>
    <property type="gene ID" value="GLYMA_19G047500"/>
</dbReference>
<proteinExistence type="predicted"/>
<dbReference type="Gene3D" id="3.40.1810.10">
    <property type="entry name" value="Transcription factor, MADS-box"/>
    <property type="match status" value="1"/>
</dbReference>
<dbReference type="PROSITE" id="PS50066">
    <property type="entry name" value="MADS_BOX_2"/>
    <property type="match status" value="1"/>
</dbReference>
<dbReference type="EMBL" id="CM000852">
    <property type="protein sequence ID" value="KRG93896.1"/>
    <property type="molecule type" value="Genomic_DNA"/>
</dbReference>
<name>K7MWL1_SOYBN</name>
<comment type="subcellular location">
    <subcellularLocation>
        <location evidence="1">Nucleus</location>
    </subcellularLocation>
</comment>
<dbReference type="AlphaFoldDB" id="K7MWL1"/>
<keyword evidence="4" id="KW-0804">Transcription</keyword>
<dbReference type="EnsemblPlants" id="KRG93896">
    <property type="protein sequence ID" value="KRG93896"/>
    <property type="gene ID" value="GLYMA_19G047500"/>
</dbReference>
<reference evidence="7" key="3">
    <citation type="submission" date="2018-07" db="EMBL/GenBank/DDBJ databases">
        <title>WGS assembly of Glycine max.</title>
        <authorList>
            <person name="Schmutz J."/>
            <person name="Cannon S."/>
            <person name="Schlueter J."/>
            <person name="Ma J."/>
            <person name="Mitros T."/>
            <person name="Nelson W."/>
            <person name="Hyten D."/>
            <person name="Song Q."/>
            <person name="Thelen J."/>
            <person name="Cheng J."/>
            <person name="Xu D."/>
            <person name="Hellsten U."/>
            <person name="May G."/>
            <person name="Yu Y."/>
            <person name="Sakurai T."/>
            <person name="Umezawa T."/>
            <person name="Bhattacharyya M."/>
            <person name="Sandhu D."/>
            <person name="Valliyodan B."/>
            <person name="Lindquist E."/>
            <person name="Peto M."/>
            <person name="Grant D."/>
            <person name="Shu S."/>
            <person name="Goodstein D."/>
            <person name="Barry K."/>
            <person name="Futrell-Griggs M."/>
            <person name="Abernathy B."/>
            <person name="Du J."/>
            <person name="Tian Z."/>
            <person name="Zhu L."/>
            <person name="Gill N."/>
            <person name="Joshi T."/>
            <person name="Libault M."/>
            <person name="Sethuraman A."/>
            <person name="Zhang X."/>
            <person name="Shinozaki K."/>
            <person name="Nguyen H."/>
            <person name="Wing R."/>
            <person name="Cregan P."/>
            <person name="Specht J."/>
            <person name="Grimwood J."/>
            <person name="Rokhsar D."/>
            <person name="Stacey G."/>
            <person name="Shoemaker R."/>
            <person name="Jackson S."/>
        </authorList>
    </citation>
    <scope>NUCLEOTIDE SEQUENCE</scope>
    <source>
        <tissue evidence="7">Callus</tissue>
    </source>
</reference>
<dbReference type="GO" id="GO:0006357">
    <property type="term" value="P:regulation of transcription by RNA polymerase II"/>
    <property type="evidence" value="ECO:0000318"/>
    <property type="project" value="GO_Central"/>
</dbReference>
<evidence type="ECO:0000313" key="8">
    <source>
        <dbReference type="EnsemblPlants" id="KRG93896"/>
    </source>
</evidence>
<dbReference type="SMR" id="K7MWL1"/>
<gene>
    <name evidence="7" type="ORF">GLYMA_19G047500</name>
</gene>
<dbReference type="Pfam" id="PF00319">
    <property type="entry name" value="SRF-TF"/>
    <property type="match status" value="1"/>
</dbReference>
<dbReference type="GO" id="GO:0000981">
    <property type="term" value="F:DNA-binding transcription factor activity, RNA polymerase II-specific"/>
    <property type="evidence" value="ECO:0000318"/>
    <property type="project" value="GO_Central"/>
</dbReference>
<evidence type="ECO:0000259" key="6">
    <source>
        <dbReference type="PROSITE" id="PS50066"/>
    </source>
</evidence>
<dbReference type="SMART" id="SM00432">
    <property type="entry name" value="MADS"/>
    <property type="match status" value="1"/>
</dbReference>
<sequence>MGHARITLKHISKERSHKTTLMLRKKGLIKKIFEFSTMCGVEACLIVYDNGNNGDVAPLTCPRDPTVVHSILQKYESKKNNEKSHKNFGIQDFF</sequence>
<feature type="domain" description="MADS-box" evidence="6">
    <location>
        <begin position="1"/>
        <end position="52"/>
    </location>
</feature>
<dbReference type="Proteomes" id="UP000008827">
    <property type="component" value="Chromosome 19"/>
</dbReference>
<dbReference type="eggNOG" id="KOG0014">
    <property type="taxonomic scope" value="Eukaryota"/>
</dbReference>
<evidence type="ECO:0000313" key="9">
    <source>
        <dbReference type="Proteomes" id="UP000008827"/>
    </source>
</evidence>